<dbReference type="InterPro" id="IPR002110">
    <property type="entry name" value="Ankyrin_rpt"/>
</dbReference>
<evidence type="ECO:0000256" key="1">
    <source>
        <dbReference type="SAM" id="MobiDB-lite"/>
    </source>
</evidence>
<dbReference type="AlphaFoldDB" id="A0A4Z1T3D8"/>
<reference evidence="2 3" key="1">
    <citation type="submission" date="2019-05" db="EMBL/GenBank/DDBJ databases">
        <title>The compact genome of Giardia muris reveals important steps in the evolution of intestinal protozoan parasites.</title>
        <authorList>
            <person name="Xu F."/>
            <person name="Jimenez-Gonzalez A."/>
            <person name="Einarsson E."/>
            <person name="Astvaldsson A."/>
            <person name="Peirasmaki D."/>
            <person name="Eckmann L."/>
            <person name="Andersson J.O."/>
            <person name="Svard S.G."/>
            <person name="Jerlstrom-Hultqvist J."/>
        </authorList>
    </citation>
    <scope>NUCLEOTIDE SEQUENCE [LARGE SCALE GENOMIC DNA]</scope>
    <source>
        <strain evidence="2 3">Roberts-Thomson</strain>
    </source>
</reference>
<dbReference type="Pfam" id="PF00023">
    <property type="entry name" value="Ank"/>
    <property type="match status" value="2"/>
</dbReference>
<keyword evidence="3" id="KW-1185">Reference proteome</keyword>
<dbReference type="SMART" id="SM00248">
    <property type="entry name" value="ANK"/>
    <property type="match status" value="5"/>
</dbReference>
<name>A0A4Z1T3D8_GIAMU</name>
<dbReference type="VEuPathDB" id="GiardiaDB:GMRT_24074"/>
<feature type="compositionally biased region" description="Basic and acidic residues" evidence="1">
    <location>
        <begin position="218"/>
        <end position="236"/>
    </location>
</feature>
<proteinExistence type="predicted"/>
<dbReference type="SUPFAM" id="SSF48403">
    <property type="entry name" value="Ankyrin repeat"/>
    <property type="match status" value="1"/>
</dbReference>
<dbReference type="EMBL" id="VDLU01000004">
    <property type="protein sequence ID" value="TNJ27069.1"/>
    <property type="molecule type" value="Genomic_DNA"/>
</dbReference>
<evidence type="ECO:0000313" key="3">
    <source>
        <dbReference type="Proteomes" id="UP000315496"/>
    </source>
</evidence>
<evidence type="ECO:0000313" key="2">
    <source>
        <dbReference type="EMBL" id="TNJ27069.1"/>
    </source>
</evidence>
<protein>
    <submittedName>
        <fullName evidence="2">Ankyrin repeat protein 3</fullName>
    </submittedName>
</protein>
<dbReference type="Gene3D" id="1.25.40.20">
    <property type="entry name" value="Ankyrin repeat-containing domain"/>
    <property type="match status" value="1"/>
</dbReference>
<gene>
    <name evidence="2" type="ORF">GMRT_24074</name>
</gene>
<accession>A0A4Z1T3D8</accession>
<sequence length="806" mass="91315">MSLTELMRAAKNGDLEAVRANLSEIGKKDEDGWTALIWAAREGYSNCIPLLEREIGMRSEGGWTALMFAAKEGHSDCILFLEEEIGMRTNDGCTVLMWVARNGKTDCVRLLLSEVGRQSTEEWTDLFNTYPPGMTALMLAAHQNYPEIVQLLLPYEQGMTDANDHTAQWHANNGDPKRGDFTQVRQLLENEGTERLPPPDPELLRLRRRINELTTENESLKKDLSSSKNAHNETKNELSQSNREVSSLKQQLDNAIEESKRHARMCEDLQKTSHQKQALIEELTAKNTFLQDQLAMSKKTHEEIGEKLSQMKRENSSLKHRFDEAIEESKRHAELQKASDQKQALIDELTIEKTTLQERLASSKNTQEGTGGNVSQMNQEINLLKQKLQKANEEAEKNHELNEALNKRAQEAEKSLTEAREENASLKNQLTKIKEEKDALYKDFEDKERNDKACIDQLSAEVKSLGKELASSKSTYEEKEGKVSQLLLEIDILKQQLDSTIDESKRYDDLQKLSDQKQALVAYLEKENANRQARIEELIAEKTSLQEQLTSSKNALEETKQELFQTKQEVISLREQLSRITEESASLHRQLEDEKRKNTGLESSLLDLKRANTKVESICEERCVQDQARGMPPDSEQMSIQIDKEEGQKLPETHHINDQQPQSPPLSATMVCDAPISLSKELDDLRNNLQRLESVNWELYLSDVPVQSGVEMRVSCQQPNGGTSLSSTHEALTKFSDTFKKVASSSRPLQTSIKKFGKALKKKKAAQIPSVFRDMRQSTEKLLTSLNALQIQTGNLNTVVAGVSTR</sequence>
<dbReference type="Pfam" id="PF12796">
    <property type="entry name" value="Ank_2"/>
    <property type="match status" value="1"/>
</dbReference>
<feature type="compositionally biased region" description="Polar residues" evidence="1">
    <location>
        <begin position="237"/>
        <end position="253"/>
    </location>
</feature>
<comment type="caution">
    <text evidence="2">The sequence shown here is derived from an EMBL/GenBank/DDBJ whole genome shotgun (WGS) entry which is preliminary data.</text>
</comment>
<dbReference type="InterPro" id="IPR036770">
    <property type="entry name" value="Ankyrin_rpt-contain_sf"/>
</dbReference>
<dbReference type="Proteomes" id="UP000315496">
    <property type="component" value="Chromosome 4"/>
</dbReference>
<dbReference type="PANTHER" id="PTHR24184:SF11">
    <property type="entry name" value="ANKYRIN REPEAT AND SOCS BOX CONTAINING 3"/>
    <property type="match status" value="1"/>
</dbReference>
<dbReference type="PANTHER" id="PTHR24184">
    <property type="entry name" value="SI:CH211-189E2.2"/>
    <property type="match status" value="1"/>
</dbReference>
<dbReference type="OrthoDB" id="10255522at2759"/>
<organism evidence="2 3">
    <name type="scientific">Giardia muris</name>
    <dbReference type="NCBI Taxonomy" id="5742"/>
    <lineage>
        <taxon>Eukaryota</taxon>
        <taxon>Metamonada</taxon>
        <taxon>Diplomonadida</taxon>
        <taxon>Hexamitidae</taxon>
        <taxon>Giardiinae</taxon>
        <taxon>Giardia</taxon>
    </lineage>
</organism>
<feature type="region of interest" description="Disordered" evidence="1">
    <location>
        <begin position="217"/>
        <end position="255"/>
    </location>
</feature>